<dbReference type="EMBL" id="CM035422">
    <property type="protein sequence ID" value="KAH7373314.1"/>
    <property type="molecule type" value="Genomic_DNA"/>
</dbReference>
<dbReference type="InterPro" id="IPR003689">
    <property type="entry name" value="ZIP"/>
</dbReference>
<dbReference type="PANTHER" id="PTHR11040:SF44">
    <property type="entry name" value="PROTEIN ZNTC-RELATED"/>
    <property type="match status" value="1"/>
</dbReference>
<evidence type="ECO:0000313" key="11">
    <source>
        <dbReference type="Proteomes" id="UP000825935"/>
    </source>
</evidence>
<dbReference type="AlphaFoldDB" id="A0A8T2SWR4"/>
<keyword evidence="7 8" id="KW-0472">Membrane</keyword>
<evidence type="ECO:0000256" key="2">
    <source>
        <dbReference type="ARBA" id="ARBA00006939"/>
    </source>
</evidence>
<dbReference type="OMA" id="HAHGHQD"/>
<dbReference type="Pfam" id="PF02535">
    <property type="entry name" value="Zip"/>
    <property type="match status" value="1"/>
</dbReference>
<name>A0A8T2SWR4_CERRI</name>
<keyword evidence="4 8" id="KW-0812">Transmembrane</keyword>
<evidence type="ECO:0000256" key="5">
    <source>
        <dbReference type="ARBA" id="ARBA00022989"/>
    </source>
</evidence>
<evidence type="ECO:0000256" key="8">
    <source>
        <dbReference type="RuleBase" id="RU362088"/>
    </source>
</evidence>
<dbReference type="PANTHER" id="PTHR11040">
    <property type="entry name" value="ZINC/IRON TRANSPORTER"/>
    <property type="match status" value="1"/>
</dbReference>
<evidence type="ECO:0000256" key="7">
    <source>
        <dbReference type="ARBA" id="ARBA00023136"/>
    </source>
</evidence>
<comment type="caution">
    <text evidence="8">Lacks conserved residue(s) required for the propagation of feature annotation.</text>
</comment>
<feature type="transmembrane region" description="Helical" evidence="8">
    <location>
        <begin position="73"/>
        <end position="93"/>
    </location>
</feature>
<evidence type="ECO:0000313" key="10">
    <source>
        <dbReference type="EMBL" id="KAH7373314.1"/>
    </source>
</evidence>
<proteinExistence type="inferred from homology"/>
<evidence type="ECO:0000256" key="6">
    <source>
        <dbReference type="ARBA" id="ARBA00023065"/>
    </source>
</evidence>
<gene>
    <name evidence="10" type="ORF">KP509_17G049700</name>
</gene>
<keyword evidence="11" id="KW-1185">Reference proteome</keyword>
<keyword evidence="9" id="KW-0175">Coiled coil</keyword>
<accession>A0A8T2SWR4</accession>
<organism evidence="10 11">
    <name type="scientific">Ceratopteris richardii</name>
    <name type="common">Triangle waterfern</name>
    <dbReference type="NCBI Taxonomy" id="49495"/>
    <lineage>
        <taxon>Eukaryota</taxon>
        <taxon>Viridiplantae</taxon>
        <taxon>Streptophyta</taxon>
        <taxon>Embryophyta</taxon>
        <taxon>Tracheophyta</taxon>
        <taxon>Polypodiopsida</taxon>
        <taxon>Polypodiidae</taxon>
        <taxon>Polypodiales</taxon>
        <taxon>Pteridineae</taxon>
        <taxon>Pteridaceae</taxon>
        <taxon>Parkerioideae</taxon>
        <taxon>Ceratopteris</taxon>
    </lineage>
</organism>
<feature type="transmembrane region" description="Helical" evidence="8">
    <location>
        <begin position="402"/>
        <end position="421"/>
    </location>
</feature>
<dbReference type="InterPro" id="IPR004698">
    <property type="entry name" value="Zn/Fe_permease_fun/pln"/>
</dbReference>
<comment type="subcellular location">
    <subcellularLocation>
        <location evidence="1 8">Membrane</location>
        <topology evidence="1 8">Multi-pass membrane protein</topology>
    </subcellularLocation>
</comment>
<dbReference type="Proteomes" id="UP000825935">
    <property type="component" value="Chromosome 17"/>
</dbReference>
<comment type="similarity">
    <text evidence="2 8">Belongs to the ZIP transporter (TC 2.A.5) family.</text>
</comment>
<dbReference type="NCBIfam" id="TIGR00820">
    <property type="entry name" value="zip"/>
    <property type="match status" value="1"/>
</dbReference>
<protein>
    <submittedName>
        <fullName evidence="10">Uncharacterized protein</fullName>
    </submittedName>
</protein>
<evidence type="ECO:0000256" key="3">
    <source>
        <dbReference type="ARBA" id="ARBA00022448"/>
    </source>
</evidence>
<comment type="caution">
    <text evidence="10">The sequence shown here is derived from an EMBL/GenBank/DDBJ whole genome shotgun (WGS) entry which is preliminary data.</text>
</comment>
<evidence type="ECO:0000256" key="9">
    <source>
        <dbReference type="SAM" id="Coils"/>
    </source>
</evidence>
<dbReference type="GO" id="GO:0005385">
    <property type="term" value="F:zinc ion transmembrane transporter activity"/>
    <property type="evidence" value="ECO:0007669"/>
    <property type="project" value="InterPro"/>
</dbReference>
<feature type="transmembrane region" description="Helical" evidence="8">
    <location>
        <begin position="330"/>
        <end position="350"/>
    </location>
</feature>
<keyword evidence="6 8" id="KW-0406">Ion transport</keyword>
<keyword evidence="5 8" id="KW-1133">Transmembrane helix</keyword>
<sequence>MEMSRRGKSNFTPLMEMWRGRRNNRLLAKPGQKYGEKREGMSDLVWNPNSLASCDNEDELGCRDSELAFHLKLVAILTILCAGAFGVALPLLGRRLTVFKTDGPYFAVAKAFAAGVILATGFVHMLSDATEALTDTCLPDFPWKQFPFSGCIAMVAALGTLMLDVIGTEYYERKHEKEEAKREAAALEDTSLSMNESVTAKDHHASGHLDGEHIHVIGVRAHAVSHTHSHSNGSLCGNLEQLQKNGTLTNMQPNATSEDMKAHIRHLVVSQVLELGVVTHSIIIGVSLGVSQSPCTIRPLIGALSFHQFFEGFALGGCISEAGFQSFSTIAMSMCFTLTTPLGIGVGTGLASSYSSNSPGALIVEGIFDAVSSGILIYMALVDLIAADFLSKRMCCNSVLQVFSYISLFLGAIAMSALALWA</sequence>
<feature type="transmembrane region" description="Helical" evidence="8">
    <location>
        <begin position="105"/>
        <end position="126"/>
    </location>
</feature>
<evidence type="ECO:0000256" key="1">
    <source>
        <dbReference type="ARBA" id="ARBA00004141"/>
    </source>
</evidence>
<reference evidence="10" key="1">
    <citation type="submission" date="2021-08" db="EMBL/GenBank/DDBJ databases">
        <title>WGS assembly of Ceratopteris richardii.</title>
        <authorList>
            <person name="Marchant D.B."/>
            <person name="Chen G."/>
            <person name="Jenkins J."/>
            <person name="Shu S."/>
            <person name="Leebens-Mack J."/>
            <person name="Grimwood J."/>
            <person name="Schmutz J."/>
            <person name="Soltis P."/>
            <person name="Soltis D."/>
            <person name="Chen Z.-H."/>
        </authorList>
    </citation>
    <scope>NUCLEOTIDE SEQUENCE</scope>
    <source>
        <strain evidence="10">Whitten #5841</strain>
        <tissue evidence="10">Leaf</tissue>
    </source>
</reference>
<feature type="transmembrane region" description="Helical" evidence="8">
    <location>
        <begin position="146"/>
        <end position="167"/>
    </location>
</feature>
<feature type="coiled-coil region" evidence="9">
    <location>
        <begin position="170"/>
        <end position="197"/>
    </location>
</feature>
<dbReference type="GO" id="GO:0005886">
    <property type="term" value="C:plasma membrane"/>
    <property type="evidence" value="ECO:0007669"/>
    <property type="project" value="TreeGrafter"/>
</dbReference>
<dbReference type="OrthoDB" id="448280at2759"/>
<feature type="transmembrane region" description="Helical" evidence="8">
    <location>
        <begin position="370"/>
        <end position="390"/>
    </location>
</feature>
<evidence type="ECO:0000256" key="4">
    <source>
        <dbReference type="ARBA" id="ARBA00022692"/>
    </source>
</evidence>
<keyword evidence="3 8" id="KW-0813">Transport</keyword>